<accession>A0ABY3Y1T7</accession>
<keyword evidence="1" id="KW-0732">Signal</keyword>
<keyword evidence="3" id="KW-1185">Reference proteome</keyword>
<reference evidence="2 3" key="1">
    <citation type="journal article" date="2023" name="Microbiol. Spectr.">
        <title>Synergy between Genome Mining, Metabolomics, and Bioinformatics Uncovers Antibacterial Chlorinated Carbazole Alkaloids and Their Biosynthetic Gene Cluster from Streptomyces tubbatahanensis sp. nov., a Novel Actinomycete Isolated from Sulu Sea, Philippines.</title>
        <authorList>
            <person name="Tenebro C.P."/>
            <person name="Trono D.J.V.L."/>
            <person name="Balida L.A.P."/>
            <person name="Bayog L.K.A."/>
            <person name="Bruna J.R."/>
            <person name="Sabido E.M."/>
            <person name="Caspe D.P.C."/>
            <person name="de Los Santos E.L.C."/>
            <person name="Saludes J.P."/>
            <person name="Dalisay D.S."/>
        </authorList>
    </citation>
    <scope>NUCLEOTIDE SEQUENCE [LARGE SCALE GENOMIC DNA]</scope>
    <source>
        <strain evidence="2 3">DSD3025</strain>
    </source>
</reference>
<evidence type="ECO:0008006" key="4">
    <source>
        <dbReference type="Google" id="ProtNLM"/>
    </source>
</evidence>
<dbReference type="PROSITE" id="PS51257">
    <property type="entry name" value="PROKAR_LIPOPROTEIN"/>
    <property type="match status" value="1"/>
</dbReference>
<organism evidence="2 3">
    <name type="scientific">Streptomyces tubbatahanensis</name>
    <dbReference type="NCBI Taxonomy" id="2923272"/>
    <lineage>
        <taxon>Bacteria</taxon>
        <taxon>Bacillati</taxon>
        <taxon>Actinomycetota</taxon>
        <taxon>Actinomycetes</taxon>
        <taxon>Kitasatosporales</taxon>
        <taxon>Streptomycetaceae</taxon>
        <taxon>Streptomyces</taxon>
    </lineage>
</organism>
<dbReference type="Proteomes" id="UP001202244">
    <property type="component" value="Chromosome"/>
</dbReference>
<evidence type="ECO:0000313" key="2">
    <source>
        <dbReference type="EMBL" id="UNT00798.1"/>
    </source>
</evidence>
<evidence type="ECO:0000256" key="1">
    <source>
        <dbReference type="SAM" id="SignalP"/>
    </source>
</evidence>
<evidence type="ECO:0000313" key="3">
    <source>
        <dbReference type="Proteomes" id="UP001202244"/>
    </source>
</evidence>
<dbReference type="RefSeq" id="WP_242757112.1">
    <property type="nucleotide sequence ID" value="NZ_CP093846.1"/>
</dbReference>
<feature type="chain" id="PRO_5045267441" description="Lipoprotein" evidence="1">
    <location>
        <begin position="26"/>
        <end position="169"/>
    </location>
</feature>
<proteinExistence type="predicted"/>
<protein>
    <recommendedName>
        <fullName evidence="4">Lipoprotein</fullName>
    </recommendedName>
</protein>
<gene>
    <name evidence="2" type="ORF">MMF93_33160</name>
</gene>
<name>A0ABY3Y1T7_9ACTN</name>
<sequence length="169" mass="18586">MVTGSRWSTCSQGLSWLLVCCAALAVVTGCSSSAKEELTESTNKKCETITERFTGDGDLAYGQSISAADEDKMRERAALIRDLRRHVQDYQPPESERFDLKGWMSALDAYAKSLKTMRTDYLNARQGDDLLLAMSAAVVEEKAEATGTSAQSLGLESCTRVKEWEKIGK</sequence>
<dbReference type="EMBL" id="CP093846">
    <property type="protein sequence ID" value="UNT00798.1"/>
    <property type="molecule type" value="Genomic_DNA"/>
</dbReference>
<feature type="signal peptide" evidence="1">
    <location>
        <begin position="1"/>
        <end position="25"/>
    </location>
</feature>